<dbReference type="InterPro" id="IPR022641">
    <property type="entry name" value="CheR_N"/>
</dbReference>
<feature type="binding site" evidence="6">
    <location>
        <position position="90"/>
    </location>
    <ligand>
        <name>S-adenosyl-L-methionine</name>
        <dbReference type="ChEBI" id="CHEBI:59789"/>
    </ligand>
</feature>
<dbReference type="SMART" id="SM00138">
    <property type="entry name" value="MeTrc"/>
    <property type="match status" value="1"/>
</dbReference>
<feature type="binding site" evidence="6">
    <location>
        <position position="92"/>
    </location>
    <ligand>
        <name>S-adenosyl-L-methionine</name>
        <dbReference type="ChEBI" id="CHEBI:59789"/>
    </ligand>
</feature>
<evidence type="ECO:0000256" key="1">
    <source>
        <dbReference type="ARBA" id="ARBA00001541"/>
    </source>
</evidence>
<comment type="caution">
    <text evidence="8">The sequence shown here is derived from an EMBL/GenBank/DDBJ whole genome shotgun (WGS) entry which is preliminary data.</text>
</comment>
<organism evidence="8 9">
    <name type="scientific">Pararhodospirillum oryzae</name>
    <dbReference type="NCBI Taxonomy" id="478448"/>
    <lineage>
        <taxon>Bacteria</taxon>
        <taxon>Pseudomonadati</taxon>
        <taxon>Pseudomonadota</taxon>
        <taxon>Alphaproteobacteria</taxon>
        <taxon>Rhodospirillales</taxon>
        <taxon>Rhodospirillaceae</taxon>
        <taxon>Pararhodospirillum</taxon>
    </lineage>
</organism>
<dbReference type="InterPro" id="IPR022642">
    <property type="entry name" value="CheR_C"/>
</dbReference>
<dbReference type="Pfam" id="PF01739">
    <property type="entry name" value="CheR"/>
    <property type="match status" value="1"/>
</dbReference>
<dbReference type="GO" id="GO:0008983">
    <property type="term" value="F:protein-glutamate O-methyltransferase activity"/>
    <property type="evidence" value="ECO:0007669"/>
    <property type="project" value="UniProtKB-EC"/>
</dbReference>
<dbReference type="EMBL" id="BJZO01000001">
    <property type="protein sequence ID" value="GEO79883.1"/>
    <property type="molecule type" value="Genomic_DNA"/>
</dbReference>
<keyword evidence="9" id="KW-1185">Reference proteome</keyword>
<dbReference type="Gene3D" id="1.10.155.10">
    <property type="entry name" value="Chemotaxis receptor methyltransferase CheR, N-terminal domain"/>
    <property type="match status" value="1"/>
</dbReference>
<evidence type="ECO:0000256" key="3">
    <source>
        <dbReference type="ARBA" id="ARBA00022679"/>
    </source>
</evidence>
<dbReference type="AlphaFoldDB" id="A0A512H379"/>
<dbReference type="PIRSF" id="PIRSF000410">
    <property type="entry name" value="CheR"/>
    <property type="match status" value="1"/>
</dbReference>
<evidence type="ECO:0000256" key="6">
    <source>
        <dbReference type="PIRSR" id="PIRSR000410-1"/>
    </source>
</evidence>
<proteinExistence type="predicted"/>
<dbReference type="InterPro" id="IPR029063">
    <property type="entry name" value="SAM-dependent_MTases_sf"/>
</dbReference>
<keyword evidence="2 5" id="KW-0489">Methyltransferase</keyword>
<dbReference type="InterPro" id="IPR000780">
    <property type="entry name" value="CheR_MeTrfase"/>
</dbReference>
<dbReference type="PRINTS" id="PR00996">
    <property type="entry name" value="CHERMTFRASE"/>
</dbReference>
<dbReference type="CDD" id="cd02440">
    <property type="entry name" value="AdoMet_MTases"/>
    <property type="match status" value="1"/>
</dbReference>
<dbReference type="InterPro" id="IPR050903">
    <property type="entry name" value="Bact_Chemotaxis_MeTrfase"/>
</dbReference>
<dbReference type="PANTHER" id="PTHR24422">
    <property type="entry name" value="CHEMOTAXIS PROTEIN METHYLTRANSFERASE"/>
    <property type="match status" value="1"/>
</dbReference>
<comment type="function">
    <text evidence="5">Methylation of the membrane-bound methyl-accepting chemotaxis proteins (MCP) to form gamma-glutamyl methyl ester residues in MCP.</text>
</comment>
<feature type="binding site" evidence="6">
    <location>
        <begin position="237"/>
        <end position="238"/>
    </location>
    <ligand>
        <name>S-adenosyl-L-methionine</name>
        <dbReference type="ChEBI" id="CHEBI:59789"/>
    </ligand>
</feature>
<reference evidence="8 9" key="1">
    <citation type="submission" date="2019-07" db="EMBL/GenBank/DDBJ databases">
        <title>Whole genome shotgun sequence of Rhodospirillum oryzae NBRC 107573.</title>
        <authorList>
            <person name="Hosoyama A."/>
            <person name="Uohara A."/>
            <person name="Ohji S."/>
            <person name="Ichikawa N."/>
        </authorList>
    </citation>
    <scope>NUCLEOTIDE SEQUENCE [LARGE SCALE GENOMIC DNA]</scope>
    <source>
        <strain evidence="8 9">NBRC 107573</strain>
    </source>
</reference>
<dbReference type="PROSITE" id="PS50123">
    <property type="entry name" value="CHER"/>
    <property type="match status" value="1"/>
</dbReference>
<dbReference type="SUPFAM" id="SSF47757">
    <property type="entry name" value="Chemotaxis receptor methyltransferase CheR, N-terminal domain"/>
    <property type="match status" value="1"/>
</dbReference>
<feature type="binding site" evidence="6">
    <location>
        <position position="96"/>
    </location>
    <ligand>
        <name>S-adenosyl-L-methionine</name>
        <dbReference type="ChEBI" id="CHEBI:59789"/>
    </ligand>
</feature>
<keyword evidence="4 5" id="KW-0949">S-adenosyl-L-methionine</keyword>
<name>A0A512H379_9PROT</name>
<feature type="binding site" evidence="6">
    <location>
        <position position="161"/>
    </location>
    <ligand>
        <name>S-adenosyl-L-methionine</name>
        <dbReference type="ChEBI" id="CHEBI:59789"/>
    </ligand>
</feature>
<feature type="domain" description="CheR-type methyltransferase" evidence="7">
    <location>
        <begin position="12"/>
        <end position="291"/>
    </location>
</feature>
<evidence type="ECO:0000313" key="9">
    <source>
        <dbReference type="Proteomes" id="UP000321567"/>
    </source>
</evidence>
<accession>A0A512H379</accession>
<dbReference type="EC" id="2.1.1.80" evidence="5"/>
<keyword evidence="3 5" id="KW-0808">Transferase</keyword>
<dbReference type="Gene3D" id="3.40.50.150">
    <property type="entry name" value="Vaccinia Virus protein VP39"/>
    <property type="match status" value="1"/>
</dbReference>
<dbReference type="PANTHER" id="PTHR24422:SF26">
    <property type="entry name" value="CHEMOTAXIS PROTEIN METHYLTRANSFERASE"/>
    <property type="match status" value="1"/>
</dbReference>
<evidence type="ECO:0000256" key="2">
    <source>
        <dbReference type="ARBA" id="ARBA00022603"/>
    </source>
</evidence>
<protein>
    <recommendedName>
        <fullName evidence="5">Chemotaxis protein methyltransferase</fullName>
        <ecNumber evidence="5">2.1.1.80</ecNumber>
    </recommendedName>
</protein>
<dbReference type="Proteomes" id="UP000321567">
    <property type="component" value="Unassembled WGS sequence"/>
</dbReference>
<evidence type="ECO:0000259" key="7">
    <source>
        <dbReference type="PROSITE" id="PS50123"/>
    </source>
</evidence>
<dbReference type="Pfam" id="PF03705">
    <property type="entry name" value="CheR_N"/>
    <property type="match status" value="1"/>
</dbReference>
<dbReference type="SUPFAM" id="SSF53335">
    <property type="entry name" value="S-adenosyl-L-methionine-dependent methyltransferases"/>
    <property type="match status" value="1"/>
</dbReference>
<comment type="catalytic activity">
    <reaction evidence="1 5">
        <text>L-glutamyl-[protein] + S-adenosyl-L-methionine = [protein]-L-glutamate 5-O-methyl ester + S-adenosyl-L-homocysteine</text>
        <dbReference type="Rhea" id="RHEA:24452"/>
        <dbReference type="Rhea" id="RHEA-COMP:10208"/>
        <dbReference type="Rhea" id="RHEA-COMP:10311"/>
        <dbReference type="ChEBI" id="CHEBI:29973"/>
        <dbReference type="ChEBI" id="CHEBI:57856"/>
        <dbReference type="ChEBI" id="CHEBI:59789"/>
        <dbReference type="ChEBI" id="CHEBI:82795"/>
        <dbReference type="EC" id="2.1.1.80"/>
    </reaction>
</comment>
<evidence type="ECO:0000256" key="5">
    <source>
        <dbReference type="PIRNR" id="PIRNR000410"/>
    </source>
</evidence>
<dbReference type="InterPro" id="IPR026024">
    <property type="entry name" value="Chemotaxis_MeTrfase_CheR"/>
</dbReference>
<dbReference type="GO" id="GO:0032259">
    <property type="term" value="P:methylation"/>
    <property type="evidence" value="ECO:0007669"/>
    <property type="project" value="UniProtKB-KW"/>
</dbReference>
<gene>
    <name evidence="8" type="primary">cheR-1</name>
    <name evidence="8" type="ORF">ROR02_00140</name>
</gene>
<feature type="binding site" evidence="6">
    <location>
        <position position="135"/>
    </location>
    <ligand>
        <name>S-adenosyl-L-methionine</name>
        <dbReference type="ChEBI" id="CHEBI:59789"/>
    </ligand>
</feature>
<evidence type="ECO:0000313" key="8">
    <source>
        <dbReference type="EMBL" id="GEO79883.1"/>
    </source>
</evidence>
<dbReference type="InterPro" id="IPR036804">
    <property type="entry name" value="CheR_N_sf"/>
</dbReference>
<sequence>MPRPRETLSSSASLSDDTLPPKVFRSLAELIEEEIGIRLPESKKTLVESRLRRRLRPLGLQNLKEYASQYLETDLLYVEFPDLINALTTNKTDFFREKSHFDLLSEKVIPSFLHEGMGRLRPLRIWSVACSIGAEPYTLAMVLAEHARLTPGFQYTIRGFDIDSEALFKARRAIYDLNYLDPIPETLRSRYLLRARAANNHTFRIAPELRRKVQFFPLNVLTPEWPDEETADIIFCRNVLIYFNRPKQQRALEGLCARLRSGGVLFVGHSESLQGLTLPVRPFASAAYQRL</sequence>
<evidence type="ECO:0000256" key="4">
    <source>
        <dbReference type="ARBA" id="ARBA00022691"/>
    </source>
</evidence>